<keyword evidence="8" id="KW-0067">ATP-binding</keyword>
<evidence type="ECO:0000256" key="2">
    <source>
        <dbReference type="ARBA" id="ARBA00004370"/>
    </source>
</evidence>
<dbReference type="InterPro" id="IPR029016">
    <property type="entry name" value="GAF-like_dom_sf"/>
</dbReference>
<keyword evidence="9" id="KW-0460">Magnesium</keyword>
<dbReference type="PROSITE" id="PS50113">
    <property type="entry name" value="PAC"/>
    <property type="match status" value="1"/>
</dbReference>
<evidence type="ECO:0000256" key="3">
    <source>
        <dbReference type="ARBA" id="ARBA00012201"/>
    </source>
</evidence>
<sequence>MNDLLDSFFAARGMEYVTLDAGLEIVSASPKAYRFADFPEAIAVGNPLDLPFPESIGIEPMLDEVLAGTRDSFELKSIGRFNDPDRPIYFDIYILPQRDRVTQEKQLVVLLDDVSERMGLEQKLVQATNETNLLFNALSKSKSYIDSILASMAEALIVTDENGKIKTINRKTQELFEYSETELIGQSIAPLVPEYRALLAAIETEESGNGDGAREAIEVVGKTKSGKKIYVGFSCSMLEQEQGNYAREFVYIGRDITERKRVQQRQFAQAATTRILSESVSFQQAAPRLLPAIGESFGWDVGEIWMTGDDRERGVENPGSVHSTQGAIAPPERLRCVVSWARSSPDSPPVEGRRDRYLGKGEGLPGWVWENARGRAILDLSQEAEAAFARPEALAEGSGAAFAFPIVGDTDESGDLADADPCHSEILGVLAFWSDEVQTPDPDLMETVEGLASQFGQFIKRKRAEIALRESEERYRDLFENASDLILSIDPRGRFLYVNRAWKETLGYSEEDLTRIGLLDIVHPQCKGDYLTHFAHVLRGNILEGIKTELITKSGRKISIEGSLNCKRVDGETVAVRGIFRDITDRLQSELALKHQQEKTERLLLNILPQTIAERLKRDAATIAEHYADVSVLFADLVGFTRIAAELSPIDLVRLLNQIFSAFDRLTEERGLEKIKTVGDAYMVVGGLPHRRPDHAEAIAQMALDMQAELEQFNLENEQNFNIRIGIHTGPVVAGVIGLKKFIYDLWGDTVNTASRMESHGLPGRIQVTQDTYERLKDDFILEKRGAIEIKGKGEMITYFLNGRVREPLPSERRRDRLKALKRLGIVSEPTQQLLDMLENRLADSP</sequence>
<evidence type="ECO:0000256" key="10">
    <source>
        <dbReference type="ARBA" id="ARBA00022989"/>
    </source>
</evidence>
<evidence type="ECO:0000256" key="11">
    <source>
        <dbReference type="ARBA" id="ARBA00022998"/>
    </source>
</evidence>
<evidence type="ECO:0000256" key="6">
    <source>
        <dbReference type="ARBA" id="ARBA00022723"/>
    </source>
</evidence>
<evidence type="ECO:0000256" key="4">
    <source>
        <dbReference type="ARBA" id="ARBA00021420"/>
    </source>
</evidence>
<evidence type="ECO:0000256" key="7">
    <source>
        <dbReference type="ARBA" id="ARBA00022741"/>
    </source>
</evidence>
<dbReference type="FunFam" id="3.30.70.1230:FF:000033">
    <property type="entry name" value="Adenylate cyclase"/>
    <property type="match status" value="1"/>
</dbReference>
<feature type="domain" description="PAS" evidence="18">
    <location>
        <begin position="471"/>
        <end position="541"/>
    </location>
</feature>
<dbReference type="Pfam" id="PF13426">
    <property type="entry name" value="PAS_9"/>
    <property type="match status" value="1"/>
</dbReference>
<dbReference type="InterPro" id="IPR000700">
    <property type="entry name" value="PAS-assoc_C"/>
</dbReference>
<evidence type="ECO:0000313" key="22">
    <source>
        <dbReference type="Proteomes" id="UP000500857"/>
    </source>
</evidence>
<dbReference type="GO" id="GO:0004016">
    <property type="term" value="F:adenylate cyclase activity"/>
    <property type="evidence" value="ECO:0007669"/>
    <property type="project" value="UniProtKB-EC"/>
</dbReference>
<evidence type="ECO:0000259" key="20">
    <source>
        <dbReference type="PROSITE" id="PS50125"/>
    </source>
</evidence>
<dbReference type="PROSITE" id="PS00452">
    <property type="entry name" value="GUANYLATE_CYCLASE_1"/>
    <property type="match status" value="1"/>
</dbReference>
<comment type="similarity">
    <text evidence="17">Belongs to the adenylyl cyclase class-4/guanylyl cyclase family.</text>
</comment>
<dbReference type="PANTHER" id="PTHR11920:SF335">
    <property type="entry name" value="GUANYLATE CYCLASE"/>
    <property type="match status" value="1"/>
</dbReference>
<evidence type="ECO:0000256" key="15">
    <source>
        <dbReference type="ARBA" id="ARBA00032637"/>
    </source>
</evidence>
<dbReference type="SUPFAM" id="SSF55073">
    <property type="entry name" value="Nucleotide cyclase"/>
    <property type="match status" value="1"/>
</dbReference>
<evidence type="ECO:0000256" key="13">
    <source>
        <dbReference type="ARBA" id="ARBA00023239"/>
    </source>
</evidence>
<dbReference type="SUPFAM" id="SSF55781">
    <property type="entry name" value="GAF domain-like"/>
    <property type="match status" value="1"/>
</dbReference>
<dbReference type="CDD" id="cd07302">
    <property type="entry name" value="CHD"/>
    <property type="match status" value="1"/>
</dbReference>
<organism evidence="21 22">
    <name type="scientific">Oxynema aestuarii AP17</name>
    <dbReference type="NCBI Taxonomy" id="2064643"/>
    <lineage>
        <taxon>Bacteria</taxon>
        <taxon>Bacillati</taxon>
        <taxon>Cyanobacteriota</taxon>
        <taxon>Cyanophyceae</taxon>
        <taxon>Oscillatoriophycideae</taxon>
        <taxon>Oscillatoriales</taxon>
        <taxon>Oscillatoriaceae</taxon>
        <taxon>Oxynema</taxon>
        <taxon>Oxynema aestuarii</taxon>
    </lineage>
</organism>
<keyword evidence="7" id="KW-0547">Nucleotide-binding</keyword>
<evidence type="ECO:0000256" key="17">
    <source>
        <dbReference type="RuleBase" id="RU000405"/>
    </source>
</evidence>
<dbReference type="Pfam" id="PF00211">
    <property type="entry name" value="Guanylate_cyc"/>
    <property type="match status" value="1"/>
</dbReference>
<evidence type="ECO:0000259" key="19">
    <source>
        <dbReference type="PROSITE" id="PS50113"/>
    </source>
</evidence>
<dbReference type="InterPro" id="IPR029787">
    <property type="entry name" value="Nucleotide_cyclase"/>
</dbReference>
<dbReference type="InterPro" id="IPR035965">
    <property type="entry name" value="PAS-like_dom_sf"/>
</dbReference>
<dbReference type="GO" id="GO:0035556">
    <property type="term" value="P:intracellular signal transduction"/>
    <property type="evidence" value="ECO:0007669"/>
    <property type="project" value="InterPro"/>
</dbReference>
<evidence type="ECO:0000256" key="8">
    <source>
        <dbReference type="ARBA" id="ARBA00022840"/>
    </source>
</evidence>
<evidence type="ECO:0000256" key="9">
    <source>
        <dbReference type="ARBA" id="ARBA00022842"/>
    </source>
</evidence>
<dbReference type="NCBIfam" id="TIGR00229">
    <property type="entry name" value="sensory_box"/>
    <property type="match status" value="2"/>
</dbReference>
<evidence type="ECO:0000313" key="21">
    <source>
        <dbReference type="EMBL" id="QIZ71155.1"/>
    </source>
</evidence>
<dbReference type="SMART" id="SM00091">
    <property type="entry name" value="PAS"/>
    <property type="match status" value="2"/>
</dbReference>
<dbReference type="GO" id="GO:0006171">
    <property type="term" value="P:cAMP biosynthetic process"/>
    <property type="evidence" value="ECO:0007669"/>
    <property type="project" value="UniProtKB-KW"/>
</dbReference>
<protein>
    <recommendedName>
        <fullName evidence="4">Adenylate cyclase</fullName>
        <ecNumber evidence="3">4.6.1.1</ecNumber>
    </recommendedName>
    <alternativeName>
        <fullName evidence="14">ATP pyrophosphate-lyase</fullName>
    </alternativeName>
    <alternativeName>
        <fullName evidence="15">Adenylyl cyclase</fullName>
    </alternativeName>
</protein>
<comment type="catalytic activity">
    <reaction evidence="1">
        <text>ATP = 3',5'-cyclic AMP + diphosphate</text>
        <dbReference type="Rhea" id="RHEA:15389"/>
        <dbReference type="ChEBI" id="CHEBI:30616"/>
        <dbReference type="ChEBI" id="CHEBI:33019"/>
        <dbReference type="ChEBI" id="CHEBI:58165"/>
        <dbReference type="EC" id="4.6.1.1"/>
    </reaction>
</comment>
<dbReference type="GO" id="GO:0005524">
    <property type="term" value="F:ATP binding"/>
    <property type="evidence" value="ECO:0007669"/>
    <property type="project" value="UniProtKB-KW"/>
</dbReference>
<dbReference type="EMBL" id="CP051167">
    <property type="protein sequence ID" value="QIZ71155.1"/>
    <property type="molecule type" value="Genomic_DNA"/>
</dbReference>
<evidence type="ECO:0000256" key="1">
    <source>
        <dbReference type="ARBA" id="ARBA00001593"/>
    </source>
</evidence>
<feature type="domain" description="Guanylate cyclase" evidence="20">
    <location>
        <begin position="631"/>
        <end position="758"/>
    </location>
</feature>
<dbReference type="Gene3D" id="3.30.450.40">
    <property type="match status" value="1"/>
</dbReference>
<dbReference type="PROSITE" id="PS50112">
    <property type="entry name" value="PAS"/>
    <property type="match status" value="2"/>
</dbReference>
<dbReference type="InterPro" id="IPR000014">
    <property type="entry name" value="PAS"/>
</dbReference>
<keyword evidence="6" id="KW-0479">Metal-binding</keyword>
<gene>
    <name evidence="21" type="ORF">HCG48_11685</name>
</gene>
<dbReference type="Proteomes" id="UP000500857">
    <property type="component" value="Chromosome"/>
</dbReference>
<evidence type="ECO:0000256" key="14">
    <source>
        <dbReference type="ARBA" id="ARBA00032597"/>
    </source>
</evidence>
<dbReference type="InterPro" id="IPR001054">
    <property type="entry name" value="A/G_cyclase"/>
</dbReference>
<dbReference type="Gene3D" id="3.30.70.1230">
    <property type="entry name" value="Nucleotide cyclase"/>
    <property type="match status" value="1"/>
</dbReference>
<dbReference type="KEGG" id="oxy:HCG48_11685"/>
<dbReference type="AlphaFoldDB" id="A0A6H1TXL1"/>
<feature type="domain" description="PAS" evidence="18">
    <location>
        <begin position="141"/>
        <end position="187"/>
    </location>
</feature>
<evidence type="ECO:0000256" key="16">
    <source>
        <dbReference type="ARBA" id="ARBA00064436"/>
    </source>
</evidence>
<evidence type="ECO:0000256" key="5">
    <source>
        <dbReference type="ARBA" id="ARBA00022692"/>
    </source>
</evidence>
<evidence type="ECO:0000259" key="18">
    <source>
        <dbReference type="PROSITE" id="PS50112"/>
    </source>
</evidence>
<keyword evidence="13 17" id="KW-0456">Lyase</keyword>
<dbReference type="InterPro" id="IPR018297">
    <property type="entry name" value="A/G_cyclase_CS"/>
</dbReference>
<keyword evidence="10" id="KW-1133">Transmembrane helix</keyword>
<name>A0A6H1TXL1_9CYAN</name>
<keyword evidence="22" id="KW-1185">Reference proteome</keyword>
<dbReference type="PANTHER" id="PTHR11920">
    <property type="entry name" value="GUANYLYL CYCLASE"/>
    <property type="match status" value="1"/>
</dbReference>
<dbReference type="SMART" id="SM00044">
    <property type="entry name" value="CYCc"/>
    <property type="match status" value="1"/>
</dbReference>
<dbReference type="InterPro" id="IPR050401">
    <property type="entry name" value="Cyclic_nucleotide_synthase"/>
</dbReference>
<accession>A0A6H1TXL1</accession>
<reference evidence="21 22" key="1">
    <citation type="submission" date="2020-04" db="EMBL/GenBank/DDBJ databases">
        <authorList>
            <person name="Basu S."/>
            <person name="Maruthanayagam V."/>
            <person name="Chakraborty S."/>
            <person name="Pramanik A."/>
            <person name="Mukherjee J."/>
            <person name="Brink B."/>
        </authorList>
    </citation>
    <scope>NUCLEOTIDE SEQUENCE [LARGE SCALE GENOMIC DNA]</scope>
    <source>
        <strain evidence="21 22">AP17</strain>
    </source>
</reference>
<comment type="subunit">
    <text evidence="16">Homodimer. Can also exist as monomer.</text>
</comment>
<dbReference type="Pfam" id="PF13188">
    <property type="entry name" value="PAS_8"/>
    <property type="match status" value="1"/>
</dbReference>
<feature type="domain" description="PAC" evidence="19">
    <location>
        <begin position="215"/>
        <end position="268"/>
    </location>
</feature>
<keyword evidence="12" id="KW-0472">Membrane</keyword>
<keyword evidence="11" id="KW-0115">cAMP biosynthesis</keyword>
<evidence type="ECO:0000256" key="12">
    <source>
        <dbReference type="ARBA" id="ARBA00023136"/>
    </source>
</evidence>
<dbReference type="RefSeq" id="WP_168569310.1">
    <property type="nucleotide sequence ID" value="NZ_CP051167.1"/>
</dbReference>
<comment type="subcellular location">
    <subcellularLocation>
        <location evidence="2">Membrane</location>
    </subcellularLocation>
</comment>
<keyword evidence="5" id="KW-0812">Transmembrane</keyword>
<proteinExistence type="inferred from homology"/>
<dbReference type="SUPFAM" id="SSF55785">
    <property type="entry name" value="PYP-like sensor domain (PAS domain)"/>
    <property type="match status" value="2"/>
</dbReference>
<dbReference type="Gene3D" id="3.30.450.20">
    <property type="entry name" value="PAS domain"/>
    <property type="match status" value="3"/>
</dbReference>
<dbReference type="EC" id="4.6.1.1" evidence="3"/>
<dbReference type="GO" id="GO:0046872">
    <property type="term" value="F:metal ion binding"/>
    <property type="evidence" value="ECO:0007669"/>
    <property type="project" value="UniProtKB-KW"/>
</dbReference>
<dbReference type="CDD" id="cd00130">
    <property type="entry name" value="PAS"/>
    <property type="match status" value="2"/>
</dbReference>
<dbReference type="PROSITE" id="PS50125">
    <property type="entry name" value="GUANYLATE_CYCLASE_2"/>
    <property type="match status" value="1"/>
</dbReference>
<dbReference type="GO" id="GO:0005886">
    <property type="term" value="C:plasma membrane"/>
    <property type="evidence" value="ECO:0007669"/>
    <property type="project" value="UniProtKB-ARBA"/>
</dbReference>